<dbReference type="PROSITE" id="PS00012">
    <property type="entry name" value="PHOSPHOPANTETHEINE"/>
    <property type="match status" value="2"/>
</dbReference>
<dbReference type="Gene3D" id="2.30.38.10">
    <property type="entry name" value="Luciferase, Domain 3"/>
    <property type="match status" value="1"/>
</dbReference>
<accession>A0A6G3QYF5</accession>
<dbReference type="GO" id="GO:0031177">
    <property type="term" value="F:phosphopantetheine binding"/>
    <property type="evidence" value="ECO:0007669"/>
    <property type="project" value="InterPro"/>
</dbReference>
<dbReference type="GO" id="GO:0003824">
    <property type="term" value="F:catalytic activity"/>
    <property type="evidence" value="ECO:0007669"/>
    <property type="project" value="InterPro"/>
</dbReference>
<sequence length="1832" mass="194802">NAYGPTECSDDVTHAVITPTTTLDTRAPIGHPVRNTRLYILDHHLQPVPPGTPGELYVAGTGVGHGYLNDPAKTATTFTADPHNPHPGARMYRTGDRVRQRPDGQLEFLERTDHQIKIRGHRIELGEIETALRRLPGITDAATTVHHGQLVGYLIGTTEDAKTALAATLPGYMVPSTFVTLPALPLTPNGKIDRKALPAPDPDTAVSGLVPARTPRERALCEIFAEVLGLPAVGIDDSFFDLGGHSLLATRVASRIRARLGIEVTIRTLFHAPTVAELATRLDGADGPPRPALTAADPRPDELPLSPAQQRLWFLNHLETGAAAYHLPFAVRLSGELDTAALGAALGDVVARHESLRTVFPDAGGRPVQRILPPEAARPALPVTATSREALPGALTAAAARDFDLASELPLRAELFRLSDEEHVLLVVLHHIASDGWSVAPLARDLAEAYGRRRAGAAPGRAPLPVQYADYTLWQRGLLDAVAEEQLAFWKAALDGLPEELELPADRPRPTVPTHRGGTVAFRVDAELHAAVAALARAEGASTFMVLQAALATLLSSLGAGEDIPLGTPVAGRTDPALDELVGFFVNTLVLRTDLSGDPTFRELLGRVRAGDLAAYAHQDLPFETLVDALAPSRSLSRQPLFQTMLVLQNNASADLALPGLDVETVPVRGGTAKLDLAFELTERHGPDGAPDGIDAVLEYSSDLFDEATARSMAERFAHLVGVLTRDPDLPLGRVDALLPAERARVLGAWAGPVQDVAVAPVHELYAARAAAQPDHPALEFGPQVLSYAELDARANRLAHELAARGTGPGDLVALLLPRSPEMVVALLAVLKAGAAYLPIDAAYPRDRIGYMLDDARPVLALTTDAESAGLDGSDVPRLLLDDPDVRAAVRSRPDGAVTDADRTRPLTVRDAAYVIYTSGSTGRPKGVVVEHRTVAVMVADQGPRMGIGPATRWLQFASYSFDAATWELSIGLLSGATMILSTAEERGPGGPLAELVERTGTTMVCLPPTVLSAWPADRPMPDGVQLVVAGEACPPELVERFSRGRVMRNAYGPTEATVCASISEPLSGAVKPPIGFPLHNTRLYVLDGRLRPVAPGVTGELYIGGDQLARGYLRRPELTAGRFVADPYATAPGGRMYRSGDLVRWNADGSLDYVGRVDDQVKLRGFRIEPGEIEGVLLSRDDIAGAAVIVREDRPGDKRLVAYVVAAGDPVDVREVRSRLAAELPEHMVPSAVVALDALPLTGNGKLDRRALPAPDYTLAASGLAPADEREALLCRAFAEVLGLESAGADAGFFDLGGDSISSIQLVARAREAGLAITAQDVFVHRTPQALALVAGTAEGTGTVGAGDGTGPVPATPITAWFDAIPGPTDGFHQAAVVQTPAGASYERIEGALQALLDHHDALRRRGDEILEAGAVRAGDVLRRAAAGPGDDLAALVREEAATARAELAPARGDMVRAVWCDAGPGRPGRLLLTLHHLVVDGVSWRILLPDLAQAYEHPGRPLAPVGTSFRQWALLLHEEAARAERRAELPLWREITDGGDPPLGSRPLDPGRDTVATARRLRLELPAAVTSELLTTVPAVFHAEINDVLLTALALAVADWRRGRGERQDVLVDLEGHGREEVVPGVDLARTVGWFTTTHPVRLDVGLCDWDEVWAGGPALGQVLKEVKEQLRRIPDHGIGHGLLSRLDTTSAAVLGGRPAPQLGFNYLGRMALPEPGDWQLAPESLDVMAGTDPGMPLPHALGVDARTEDRPDGPRLVAEWSWAGLAVAGPDAEAIARGWFRALEALAAHAARPDAGGFTPSDLELVEGLGQDEIDEFENEFTHEWGDDG</sequence>
<dbReference type="InterPro" id="IPR020806">
    <property type="entry name" value="PKS_PP-bd"/>
</dbReference>
<dbReference type="FunFam" id="1.10.1200.10:FF:000005">
    <property type="entry name" value="Nonribosomal peptide synthetase 1"/>
    <property type="match status" value="1"/>
</dbReference>
<dbReference type="Pfam" id="PF00668">
    <property type="entry name" value="Condensation"/>
    <property type="match status" value="2"/>
</dbReference>
<dbReference type="Pfam" id="PF00501">
    <property type="entry name" value="AMP-binding"/>
    <property type="match status" value="2"/>
</dbReference>
<name>A0A6G3QYF5_9ACTN</name>
<dbReference type="GO" id="GO:0005737">
    <property type="term" value="C:cytoplasm"/>
    <property type="evidence" value="ECO:0007669"/>
    <property type="project" value="TreeGrafter"/>
</dbReference>
<keyword evidence="5" id="KW-0677">Repeat</keyword>
<comment type="similarity">
    <text evidence="2">Belongs to the ATP-dependent AMP-binding enzyme family.</text>
</comment>
<comment type="caution">
    <text evidence="9">The sequence shown here is derived from an EMBL/GenBank/DDBJ whole genome shotgun (WGS) entry which is preliminary data.</text>
</comment>
<evidence type="ECO:0000256" key="5">
    <source>
        <dbReference type="ARBA" id="ARBA00022737"/>
    </source>
</evidence>
<dbReference type="InterPro" id="IPR020845">
    <property type="entry name" value="AMP-binding_CS"/>
</dbReference>
<dbReference type="Pfam" id="PF00550">
    <property type="entry name" value="PP-binding"/>
    <property type="match status" value="2"/>
</dbReference>
<dbReference type="SUPFAM" id="SSF47336">
    <property type="entry name" value="ACP-like"/>
    <property type="match status" value="2"/>
</dbReference>
<dbReference type="SMART" id="SM00823">
    <property type="entry name" value="PKS_PP"/>
    <property type="match status" value="2"/>
</dbReference>
<dbReference type="InterPro" id="IPR010060">
    <property type="entry name" value="NRPS_synth"/>
</dbReference>
<dbReference type="Pfam" id="PF13193">
    <property type="entry name" value="AMP-binding_C"/>
    <property type="match status" value="1"/>
</dbReference>
<dbReference type="Gene3D" id="3.30.559.30">
    <property type="entry name" value="Nonribosomal peptide synthetase, condensation domain"/>
    <property type="match status" value="2"/>
</dbReference>
<dbReference type="PROSITE" id="PS50075">
    <property type="entry name" value="CARRIER"/>
    <property type="match status" value="2"/>
</dbReference>
<feature type="domain" description="Carrier" evidence="8">
    <location>
        <begin position="1266"/>
        <end position="1340"/>
    </location>
</feature>
<keyword evidence="4" id="KW-0597">Phosphoprotein</keyword>
<dbReference type="GO" id="GO:0044550">
    <property type="term" value="P:secondary metabolite biosynthetic process"/>
    <property type="evidence" value="ECO:0007669"/>
    <property type="project" value="UniProtKB-ARBA"/>
</dbReference>
<dbReference type="InterPro" id="IPR036736">
    <property type="entry name" value="ACP-like_sf"/>
</dbReference>
<dbReference type="GO" id="GO:0043041">
    <property type="term" value="P:amino acid activation for nonribosomal peptide biosynthetic process"/>
    <property type="evidence" value="ECO:0007669"/>
    <property type="project" value="TreeGrafter"/>
</dbReference>
<dbReference type="Gene3D" id="1.10.1200.10">
    <property type="entry name" value="ACP-like"/>
    <property type="match status" value="2"/>
</dbReference>
<gene>
    <name evidence="9" type="ORF">G3I53_19910</name>
</gene>
<dbReference type="InterPro" id="IPR009081">
    <property type="entry name" value="PP-bd_ACP"/>
</dbReference>
<comment type="cofactor">
    <cofactor evidence="1">
        <name>pantetheine 4'-phosphate</name>
        <dbReference type="ChEBI" id="CHEBI:47942"/>
    </cofactor>
</comment>
<dbReference type="InterPro" id="IPR042099">
    <property type="entry name" value="ANL_N_sf"/>
</dbReference>
<evidence type="ECO:0000256" key="1">
    <source>
        <dbReference type="ARBA" id="ARBA00001957"/>
    </source>
</evidence>
<dbReference type="PROSITE" id="PS00455">
    <property type="entry name" value="AMP_BINDING"/>
    <property type="match status" value="1"/>
</dbReference>
<dbReference type="Gene3D" id="3.30.559.10">
    <property type="entry name" value="Chloramphenicol acetyltransferase-like domain"/>
    <property type="match status" value="2"/>
</dbReference>
<dbReference type="InterPro" id="IPR023213">
    <property type="entry name" value="CAT-like_dom_sf"/>
</dbReference>
<dbReference type="Gene3D" id="3.40.50.980">
    <property type="match status" value="2"/>
</dbReference>
<protein>
    <submittedName>
        <fullName evidence="9">Amino acid adenylation domain-containing protein</fullName>
    </submittedName>
</protein>
<evidence type="ECO:0000256" key="3">
    <source>
        <dbReference type="ARBA" id="ARBA00022450"/>
    </source>
</evidence>
<feature type="domain" description="Carrier" evidence="8">
    <location>
        <begin position="211"/>
        <end position="286"/>
    </location>
</feature>
<organism evidence="9">
    <name type="scientific">Streptomyces sp. SID14436</name>
    <dbReference type="NCBI Taxonomy" id="2706070"/>
    <lineage>
        <taxon>Bacteria</taxon>
        <taxon>Bacillati</taxon>
        <taxon>Actinomycetota</taxon>
        <taxon>Actinomycetes</taxon>
        <taxon>Kitasatosporales</taxon>
        <taxon>Streptomycetaceae</taxon>
        <taxon>Streptomyces</taxon>
    </lineage>
</organism>
<dbReference type="RefSeq" id="WP_164438609.1">
    <property type="nucleotide sequence ID" value="NZ_JAAGMD010000574.1"/>
</dbReference>
<dbReference type="NCBIfam" id="TIGR01720">
    <property type="entry name" value="NRPS-para261"/>
    <property type="match status" value="1"/>
</dbReference>
<feature type="region of interest" description="Disordered" evidence="7">
    <location>
        <begin position="281"/>
        <end position="302"/>
    </location>
</feature>
<dbReference type="FunFam" id="2.30.38.10:FF:000001">
    <property type="entry name" value="Non-ribosomal peptide synthetase PvdI"/>
    <property type="match status" value="2"/>
</dbReference>
<keyword evidence="6" id="KW-0045">Antibiotic biosynthesis</keyword>
<evidence type="ECO:0000256" key="6">
    <source>
        <dbReference type="ARBA" id="ARBA00023194"/>
    </source>
</evidence>
<dbReference type="SUPFAM" id="SSF56801">
    <property type="entry name" value="Acetyl-CoA synthetase-like"/>
    <property type="match status" value="2"/>
</dbReference>
<dbReference type="PANTHER" id="PTHR45527">
    <property type="entry name" value="NONRIBOSOMAL PEPTIDE SYNTHETASE"/>
    <property type="match status" value="1"/>
</dbReference>
<evidence type="ECO:0000256" key="4">
    <source>
        <dbReference type="ARBA" id="ARBA00022553"/>
    </source>
</evidence>
<dbReference type="InterPro" id="IPR000873">
    <property type="entry name" value="AMP-dep_synth/lig_dom"/>
</dbReference>
<dbReference type="GO" id="GO:0017000">
    <property type="term" value="P:antibiotic biosynthetic process"/>
    <property type="evidence" value="ECO:0007669"/>
    <property type="project" value="UniProtKB-KW"/>
</dbReference>
<dbReference type="InterPro" id="IPR001242">
    <property type="entry name" value="Condensation_dom"/>
</dbReference>
<evidence type="ECO:0000256" key="7">
    <source>
        <dbReference type="SAM" id="MobiDB-lite"/>
    </source>
</evidence>
<reference evidence="9" key="1">
    <citation type="submission" date="2020-01" db="EMBL/GenBank/DDBJ databases">
        <title>Insect and environment-associated Actinomycetes.</title>
        <authorList>
            <person name="Currrie C."/>
            <person name="Chevrette M."/>
            <person name="Carlson C."/>
            <person name="Stubbendieck R."/>
            <person name="Wendt-Pienkowski E."/>
        </authorList>
    </citation>
    <scope>NUCLEOTIDE SEQUENCE</scope>
    <source>
        <strain evidence="9">SID14436</strain>
    </source>
</reference>
<dbReference type="InterPro" id="IPR025110">
    <property type="entry name" value="AMP-bd_C"/>
</dbReference>
<dbReference type="Gene3D" id="3.40.50.12780">
    <property type="entry name" value="N-terminal domain of ligase-like"/>
    <property type="match status" value="1"/>
</dbReference>
<proteinExistence type="inferred from homology"/>
<dbReference type="InterPro" id="IPR006162">
    <property type="entry name" value="Ppantetheine_attach_site"/>
</dbReference>
<evidence type="ECO:0000313" key="9">
    <source>
        <dbReference type="EMBL" id="NEA88234.1"/>
    </source>
</evidence>
<dbReference type="FunFam" id="3.30.300.30:FF:000010">
    <property type="entry name" value="Enterobactin synthetase component F"/>
    <property type="match status" value="1"/>
</dbReference>
<evidence type="ECO:0000259" key="8">
    <source>
        <dbReference type="PROSITE" id="PS50075"/>
    </source>
</evidence>
<dbReference type="PANTHER" id="PTHR45527:SF1">
    <property type="entry name" value="FATTY ACID SYNTHASE"/>
    <property type="match status" value="1"/>
</dbReference>
<dbReference type="InterPro" id="IPR045851">
    <property type="entry name" value="AMP-bd_C_sf"/>
</dbReference>
<dbReference type="GO" id="GO:0008610">
    <property type="term" value="P:lipid biosynthetic process"/>
    <property type="evidence" value="ECO:0007669"/>
    <property type="project" value="UniProtKB-ARBA"/>
</dbReference>
<evidence type="ECO:0000256" key="2">
    <source>
        <dbReference type="ARBA" id="ARBA00006432"/>
    </source>
</evidence>
<feature type="non-terminal residue" evidence="9">
    <location>
        <position position="1"/>
    </location>
</feature>
<dbReference type="InterPro" id="IPR010071">
    <property type="entry name" value="AA_adenyl_dom"/>
</dbReference>
<dbReference type="SUPFAM" id="SSF52777">
    <property type="entry name" value="CoA-dependent acyltransferases"/>
    <property type="match status" value="4"/>
</dbReference>
<dbReference type="Gene3D" id="3.30.300.30">
    <property type="match status" value="2"/>
</dbReference>
<dbReference type="FunFam" id="3.40.50.12780:FF:000012">
    <property type="entry name" value="Non-ribosomal peptide synthetase"/>
    <property type="match status" value="1"/>
</dbReference>
<dbReference type="FunFam" id="3.40.50.980:FF:000001">
    <property type="entry name" value="Non-ribosomal peptide synthetase"/>
    <property type="match status" value="1"/>
</dbReference>
<keyword evidence="3" id="KW-0596">Phosphopantetheine</keyword>
<dbReference type="NCBIfam" id="TIGR01733">
    <property type="entry name" value="AA-adenyl-dom"/>
    <property type="match status" value="1"/>
</dbReference>
<dbReference type="EMBL" id="JAAGMD010000574">
    <property type="protein sequence ID" value="NEA88234.1"/>
    <property type="molecule type" value="Genomic_DNA"/>
</dbReference>
<dbReference type="CDD" id="cd19540">
    <property type="entry name" value="LCL_NRPS-like"/>
    <property type="match status" value="1"/>
</dbReference>